<evidence type="ECO:0000256" key="4">
    <source>
        <dbReference type="ARBA" id="ARBA00022475"/>
    </source>
</evidence>
<keyword evidence="9" id="KW-0627">Porphyrin biosynthesis</keyword>
<evidence type="ECO:0000259" key="11">
    <source>
        <dbReference type="Pfam" id="PF07219"/>
    </source>
</evidence>
<evidence type="ECO:0000313" key="13">
    <source>
        <dbReference type="Proteomes" id="UP000294702"/>
    </source>
</evidence>
<keyword evidence="4" id="KW-1003">Cell membrane</keyword>
<keyword evidence="8 10" id="KW-0472">Membrane</keyword>
<keyword evidence="6 10" id="KW-0812">Transmembrane</keyword>
<evidence type="ECO:0000256" key="3">
    <source>
        <dbReference type="ARBA" id="ARBA00004744"/>
    </source>
</evidence>
<feature type="domain" description="HemY N-terminal" evidence="11">
    <location>
        <begin position="26"/>
        <end position="132"/>
    </location>
</feature>
<dbReference type="RefSeq" id="WP_132690862.1">
    <property type="nucleotide sequence ID" value="NZ_SMFT01000002.1"/>
</dbReference>
<dbReference type="InterPro" id="IPR010817">
    <property type="entry name" value="HemY_N"/>
</dbReference>
<evidence type="ECO:0000256" key="9">
    <source>
        <dbReference type="ARBA" id="ARBA00023244"/>
    </source>
</evidence>
<name>A0A4R1FYC2_9PAST</name>
<gene>
    <name evidence="12" type="ORF">EV694_1281</name>
</gene>
<keyword evidence="5" id="KW-0997">Cell inner membrane</keyword>
<dbReference type="GO" id="GO:0005886">
    <property type="term" value="C:plasma membrane"/>
    <property type="evidence" value="ECO:0007669"/>
    <property type="project" value="UniProtKB-SubCell"/>
</dbReference>
<evidence type="ECO:0000256" key="7">
    <source>
        <dbReference type="ARBA" id="ARBA00022989"/>
    </source>
</evidence>
<dbReference type="AlphaFoldDB" id="A0A4R1FYC2"/>
<dbReference type="OrthoDB" id="7067577at2"/>
<dbReference type="EMBL" id="SMFT01000002">
    <property type="protein sequence ID" value="TCJ98852.1"/>
    <property type="molecule type" value="Genomic_DNA"/>
</dbReference>
<feature type="transmembrane region" description="Helical" evidence="10">
    <location>
        <begin position="39"/>
        <end position="58"/>
    </location>
</feature>
<comment type="subcellular location">
    <subcellularLocation>
        <location evidence="2">Cell inner membrane</location>
        <topology evidence="2">Multi-pass membrane protein</topology>
    </subcellularLocation>
</comment>
<evidence type="ECO:0000313" key="12">
    <source>
        <dbReference type="EMBL" id="TCJ98852.1"/>
    </source>
</evidence>
<evidence type="ECO:0000256" key="1">
    <source>
        <dbReference type="ARBA" id="ARBA00002962"/>
    </source>
</evidence>
<comment type="caution">
    <text evidence="12">The sequence shown here is derived from an EMBL/GenBank/DDBJ whole genome shotgun (WGS) entry which is preliminary data.</text>
</comment>
<keyword evidence="7 10" id="KW-1133">Transmembrane helix</keyword>
<dbReference type="GO" id="GO:0006779">
    <property type="term" value="P:porphyrin-containing compound biosynthetic process"/>
    <property type="evidence" value="ECO:0007669"/>
    <property type="project" value="UniProtKB-KW"/>
</dbReference>
<sequence>MLRVLFLMLILLAGLIAGPYLAGKQGYVLIETASYTIEMSITTLVIFFVLSLAIIYALEWIITRFCRLSSGTYSWFSRRKRQKAQRQTLEGLMRMDEGDYAKAEKLIGKNAKHSAEPVLNFVKAAEAAQQKGDEFAANGYLIKATELAGSDNLMVEIARTRIMLMQHKLAAARSAVDSLLEMSPKNTEVLKLAVDIYLQSSAYQALDNILPRLERYNLYTGQAFEHLEHQVIDGLLDEKLKEEGQDGLLTWWEHQSRQRRNNAYAKLALITRLIDCNDHQSAYQFSLELLKKLNDESAEMPLLLQQISQLQPTESGKLIKLLEKRLKQTHHNQRICQYQRALAYLYVRAGQLEKSANAFKALLEKEECVLSDDITMATYVFEQVKDHESIQRLNHQNLKGLITTVDKPDVDKNILTQK</sequence>
<comment type="pathway">
    <text evidence="3">Porphyrin-containing compound metabolism; protoheme biosynthesis.</text>
</comment>
<organism evidence="12 13">
    <name type="scientific">Volucribacter psittacicida</name>
    <dbReference type="NCBI Taxonomy" id="203482"/>
    <lineage>
        <taxon>Bacteria</taxon>
        <taxon>Pseudomonadati</taxon>
        <taxon>Pseudomonadota</taxon>
        <taxon>Gammaproteobacteria</taxon>
        <taxon>Pasteurellales</taxon>
        <taxon>Pasteurellaceae</taxon>
        <taxon>Volucribacter</taxon>
    </lineage>
</organism>
<protein>
    <submittedName>
        <fullName evidence="12">HemY protein</fullName>
    </submittedName>
</protein>
<keyword evidence="13" id="KW-1185">Reference proteome</keyword>
<evidence type="ECO:0000256" key="6">
    <source>
        <dbReference type="ARBA" id="ARBA00022692"/>
    </source>
</evidence>
<dbReference type="GO" id="GO:0042168">
    <property type="term" value="P:heme metabolic process"/>
    <property type="evidence" value="ECO:0007669"/>
    <property type="project" value="InterPro"/>
</dbReference>
<reference evidence="12 13" key="1">
    <citation type="submission" date="2019-03" db="EMBL/GenBank/DDBJ databases">
        <title>Genomic Encyclopedia of Type Strains, Phase IV (KMG-IV): sequencing the most valuable type-strain genomes for metagenomic binning, comparative biology and taxonomic classification.</title>
        <authorList>
            <person name="Goeker M."/>
        </authorList>
    </citation>
    <scope>NUCLEOTIDE SEQUENCE [LARGE SCALE GENOMIC DNA]</scope>
    <source>
        <strain evidence="12 13">DSM 15534</strain>
    </source>
</reference>
<proteinExistence type="predicted"/>
<evidence type="ECO:0000256" key="5">
    <source>
        <dbReference type="ARBA" id="ARBA00022519"/>
    </source>
</evidence>
<dbReference type="InterPro" id="IPR005254">
    <property type="entry name" value="Heme_biosyn_assoc_TPR_pro"/>
</dbReference>
<comment type="function">
    <text evidence="1">Involved in a late step of protoheme IX synthesis.</text>
</comment>
<evidence type="ECO:0000256" key="10">
    <source>
        <dbReference type="SAM" id="Phobius"/>
    </source>
</evidence>
<dbReference type="Pfam" id="PF07219">
    <property type="entry name" value="HemY_N"/>
    <property type="match status" value="1"/>
</dbReference>
<dbReference type="NCBIfam" id="TIGR00540">
    <property type="entry name" value="TPR_hemY_coli"/>
    <property type="match status" value="1"/>
</dbReference>
<evidence type="ECO:0000256" key="8">
    <source>
        <dbReference type="ARBA" id="ARBA00023136"/>
    </source>
</evidence>
<accession>A0A4R1FYC2</accession>
<dbReference type="Proteomes" id="UP000294702">
    <property type="component" value="Unassembled WGS sequence"/>
</dbReference>
<evidence type="ECO:0000256" key="2">
    <source>
        <dbReference type="ARBA" id="ARBA00004429"/>
    </source>
</evidence>
<dbReference type="InterPro" id="IPR011990">
    <property type="entry name" value="TPR-like_helical_dom_sf"/>
</dbReference>
<dbReference type="UniPathway" id="UPA00252"/>
<dbReference type="SUPFAM" id="SSF48452">
    <property type="entry name" value="TPR-like"/>
    <property type="match status" value="1"/>
</dbReference>